<protein>
    <submittedName>
        <fullName evidence="2">Uncharacterized protein</fullName>
    </submittedName>
</protein>
<feature type="transmembrane region" description="Helical" evidence="1">
    <location>
        <begin position="56"/>
        <end position="76"/>
    </location>
</feature>
<keyword evidence="1" id="KW-1133">Transmembrane helix</keyword>
<dbReference type="EMBL" id="JACXVP010000009">
    <property type="protein sequence ID" value="KAG5584631.1"/>
    <property type="molecule type" value="Genomic_DNA"/>
</dbReference>
<evidence type="ECO:0000313" key="2">
    <source>
        <dbReference type="EMBL" id="KAG5584631.1"/>
    </source>
</evidence>
<proteinExistence type="predicted"/>
<keyword evidence="3" id="KW-1185">Reference proteome</keyword>
<dbReference type="Proteomes" id="UP000824120">
    <property type="component" value="Chromosome 9"/>
</dbReference>
<evidence type="ECO:0000313" key="3">
    <source>
        <dbReference type="Proteomes" id="UP000824120"/>
    </source>
</evidence>
<evidence type="ECO:0000256" key="1">
    <source>
        <dbReference type="SAM" id="Phobius"/>
    </source>
</evidence>
<dbReference type="AlphaFoldDB" id="A0A9J5XAG0"/>
<gene>
    <name evidence="2" type="ORF">H5410_045065</name>
</gene>
<keyword evidence="1" id="KW-0812">Transmembrane</keyword>
<name>A0A9J5XAG0_SOLCO</name>
<comment type="caution">
    <text evidence="2">The sequence shown here is derived from an EMBL/GenBank/DDBJ whole genome shotgun (WGS) entry which is preliminary data.</text>
</comment>
<reference evidence="2 3" key="1">
    <citation type="submission" date="2020-09" db="EMBL/GenBank/DDBJ databases">
        <title>De no assembly of potato wild relative species, Solanum commersonii.</title>
        <authorList>
            <person name="Cho K."/>
        </authorList>
    </citation>
    <scope>NUCLEOTIDE SEQUENCE [LARGE SCALE GENOMIC DNA]</scope>
    <source>
        <strain evidence="2">LZ3.2</strain>
        <tissue evidence="2">Leaf</tissue>
    </source>
</reference>
<feature type="non-terminal residue" evidence="2">
    <location>
        <position position="121"/>
    </location>
</feature>
<keyword evidence="1" id="KW-0472">Membrane</keyword>
<organism evidence="2 3">
    <name type="scientific">Solanum commersonii</name>
    <name type="common">Commerson's wild potato</name>
    <name type="synonym">Commerson's nightshade</name>
    <dbReference type="NCBI Taxonomy" id="4109"/>
    <lineage>
        <taxon>Eukaryota</taxon>
        <taxon>Viridiplantae</taxon>
        <taxon>Streptophyta</taxon>
        <taxon>Embryophyta</taxon>
        <taxon>Tracheophyta</taxon>
        <taxon>Spermatophyta</taxon>
        <taxon>Magnoliopsida</taxon>
        <taxon>eudicotyledons</taxon>
        <taxon>Gunneridae</taxon>
        <taxon>Pentapetalae</taxon>
        <taxon>asterids</taxon>
        <taxon>lamiids</taxon>
        <taxon>Solanales</taxon>
        <taxon>Solanaceae</taxon>
        <taxon>Solanoideae</taxon>
        <taxon>Solaneae</taxon>
        <taxon>Solanum</taxon>
    </lineage>
</organism>
<sequence length="121" mass="13947">DEDSSRSTPNFLEMRTFKSSKLKNKVSKICQKVCCEGSLNAVSRDHRCTRRFAFGLLYRLSALAFSIFAFWIIRWYSTASQNCSATRRLLFFITDFIFSFRDQHTGTKGKIVGLSAIHLMD</sequence>
<accession>A0A9J5XAG0</accession>